<protein>
    <recommendedName>
        <fullName evidence="6">Type I restriction modification DNA specificity domain-containing protein</fullName>
    </recommendedName>
</protein>
<keyword evidence="1" id="KW-0680">Restriction system</keyword>
<gene>
    <name evidence="4" type="ORF">ACFP50_19595</name>
</gene>
<dbReference type="Gene3D" id="3.90.220.20">
    <property type="entry name" value="DNA methylase specificity domains"/>
    <property type="match status" value="1"/>
</dbReference>
<evidence type="ECO:0000256" key="2">
    <source>
        <dbReference type="ARBA" id="ARBA00023125"/>
    </source>
</evidence>
<dbReference type="RefSeq" id="WP_386399431.1">
    <property type="nucleotide sequence ID" value="NZ_JBHSPT010000043.1"/>
</dbReference>
<feature type="compositionally biased region" description="Basic and acidic residues" evidence="3">
    <location>
        <begin position="174"/>
        <end position="184"/>
    </location>
</feature>
<reference evidence="5" key="1">
    <citation type="journal article" date="2019" name="Int. J. Syst. Evol. Microbiol.">
        <title>The Global Catalogue of Microorganisms (GCM) 10K type strain sequencing project: providing services to taxonomists for standard genome sequencing and annotation.</title>
        <authorList>
            <consortium name="The Broad Institute Genomics Platform"/>
            <consortium name="The Broad Institute Genome Sequencing Center for Infectious Disease"/>
            <person name="Wu L."/>
            <person name="Ma J."/>
        </authorList>
    </citation>
    <scope>NUCLEOTIDE SEQUENCE [LARGE SCALE GENOMIC DNA]</scope>
    <source>
        <strain evidence="5">JCM 12763</strain>
    </source>
</reference>
<keyword evidence="2" id="KW-0238">DNA-binding</keyword>
<feature type="compositionally biased region" description="Basic residues" evidence="3">
    <location>
        <begin position="194"/>
        <end position="212"/>
    </location>
</feature>
<evidence type="ECO:0000313" key="5">
    <source>
        <dbReference type="Proteomes" id="UP001596242"/>
    </source>
</evidence>
<dbReference type="SUPFAM" id="SSF116734">
    <property type="entry name" value="DNA methylase specificity domain"/>
    <property type="match status" value="1"/>
</dbReference>
<evidence type="ECO:0008006" key="6">
    <source>
        <dbReference type="Google" id="ProtNLM"/>
    </source>
</evidence>
<comment type="caution">
    <text evidence="4">The sequence shown here is derived from an EMBL/GenBank/DDBJ whole genome shotgun (WGS) entry which is preliminary data.</text>
</comment>
<dbReference type="EMBL" id="JBHSPT010000043">
    <property type="protein sequence ID" value="MFC6057581.1"/>
    <property type="molecule type" value="Genomic_DNA"/>
</dbReference>
<keyword evidence="5" id="KW-1185">Reference proteome</keyword>
<evidence type="ECO:0000256" key="3">
    <source>
        <dbReference type="SAM" id="MobiDB-lite"/>
    </source>
</evidence>
<accession>A0ABW1M2G5</accession>
<name>A0ABW1M2G5_9ACTN</name>
<organism evidence="4 5">
    <name type="scientific">Streptomyces pratens</name>
    <dbReference type="NCBI Taxonomy" id="887456"/>
    <lineage>
        <taxon>Bacteria</taxon>
        <taxon>Bacillati</taxon>
        <taxon>Actinomycetota</taxon>
        <taxon>Actinomycetes</taxon>
        <taxon>Kitasatosporales</taxon>
        <taxon>Streptomycetaceae</taxon>
        <taxon>Streptomyces</taxon>
    </lineage>
</organism>
<dbReference type="Proteomes" id="UP001596242">
    <property type="component" value="Unassembled WGS sequence"/>
</dbReference>
<evidence type="ECO:0000256" key="1">
    <source>
        <dbReference type="ARBA" id="ARBA00022747"/>
    </source>
</evidence>
<proteinExistence type="predicted"/>
<feature type="region of interest" description="Disordered" evidence="3">
    <location>
        <begin position="174"/>
        <end position="212"/>
    </location>
</feature>
<evidence type="ECO:0000313" key="4">
    <source>
        <dbReference type="EMBL" id="MFC6057581.1"/>
    </source>
</evidence>
<dbReference type="InterPro" id="IPR044946">
    <property type="entry name" value="Restrct_endonuc_typeI_TRD_sf"/>
</dbReference>
<sequence length="212" mass="22749">MPAEQMPEIAEGDVLVRNLVGGTGPVARVAGEAEAGALLGVGVHLFRPDPARLDPWFLLGFLSSEANLAGASTGSSALPLSPGRLRVPLLPPAEQQRYREAFRHGHALRAEARRATRLAEETARLLSGGLAHRRPITAARDVTSRPSHGNSPIGYHIAAVTTWECVCTADSVRQEPNTHGRNAENHPMSGGRARAAKHARSRRTSHGRRRTP</sequence>